<dbReference type="InterPro" id="IPR036396">
    <property type="entry name" value="Cyt_P450_sf"/>
</dbReference>
<dbReference type="PRINTS" id="PR00463">
    <property type="entry name" value="EP450I"/>
</dbReference>
<keyword evidence="4" id="KW-0503">Monooxygenase</keyword>
<protein>
    <submittedName>
        <fullName evidence="5">Cytochrome P450</fullName>
    </submittedName>
</protein>
<dbReference type="PANTHER" id="PTHR24305">
    <property type="entry name" value="CYTOCHROME P450"/>
    <property type="match status" value="1"/>
</dbReference>
<dbReference type="Gene3D" id="1.10.630.10">
    <property type="entry name" value="Cytochrome P450"/>
    <property type="match status" value="1"/>
</dbReference>
<comment type="caution">
    <text evidence="5">The sequence shown here is derived from an EMBL/GenBank/DDBJ whole genome shotgun (WGS) entry which is preliminary data.</text>
</comment>
<evidence type="ECO:0000256" key="2">
    <source>
        <dbReference type="ARBA" id="ARBA00010617"/>
    </source>
</evidence>
<evidence type="ECO:0000256" key="1">
    <source>
        <dbReference type="ARBA" id="ARBA00001971"/>
    </source>
</evidence>
<dbReference type="GO" id="GO:0004497">
    <property type="term" value="F:monooxygenase activity"/>
    <property type="evidence" value="ECO:0007669"/>
    <property type="project" value="UniProtKB-KW"/>
</dbReference>
<dbReference type="InterPro" id="IPR002401">
    <property type="entry name" value="Cyt_P450_E_grp-I"/>
</dbReference>
<dbReference type="PRINTS" id="PR00385">
    <property type="entry name" value="P450"/>
</dbReference>
<keyword evidence="3 4" id="KW-0479">Metal-binding</keyword>
<dbReference type="SUPFAM" id="SSF48264">
    <property type="entry name" value="Cytochrome P450"/>
    <property type="match status" value="1"/>
</dbReference>
<organism evidence="5 6">
    <name type="scientific">Hyalangium minutum</name>
    <dbReference type="NCBI Taxonomy" id="394096"/>
    <lineage>
        <taxon>Bacteria</taxon>
        <taxon>Pseudomonadati</taxon>
        <taxon>Myxococcota</taxon>
        <taxon>Myxococcia</taxon>
        <taxon>Myxococcales</taxon>
        <taxon>Cystobacterineae</taxon>
        <taxon>Archangiaceae</taxon>
        <taxon>Hyalangium</taxon>
    </lineage>
</organism>
<dbReference type="GO" id="GO:0016705">
    <property type="term" value="F:oxidoreductase activity, acting on paired donors, with incorporation or reduction of molecular oxygen"/>
    <property type="evidence" value="ECO:0007669"/>
    <property type="project" value="InterPro"/>
</dbReference>
<keyword evidence="4" id="KW-0560">Oxidoreductase</keyword>
<comment type="similarity">
    <text evidence="2 4">Belongs to the cytochrome P450 family.</text>
</comment>
<evidence type="ECO:0000313" key="5">
    <source>
        <dbReference type="EMBL" id="KFE67543.1"/>
    </source>
</evidence>
<evidence type="ECO:0000256" key="4">
    <source>
        <dbReference type="RuleBase" id="RU000461"/>
    </source>
</evidence>
<dbReference type="CDD" id="cd00302">
    <property type="entry name" value="cytochrome_P450"/>
    <property type="match status" value="1"/>
</dbReference>
<dbReference type="InterPro" id="IPR050121">
    <property type="entry name" value="Cytochrome_P450_monoxygenase"/>
</dbReference>
<dbReference type="InterPro" id="IPR001128">
    <property type="entry name" value="Cyt_P450"/>
</dbReference>
<comment type="cofactor">
    <cofactor evidence="1 3">
        <name>heme</name>
        <dbReference type="ChEBI" id="CHEBI:30413"/>
    </cofactor>
</comment>
<keyword evidence="3 4" id="KW-0349">Heme</keyword>
<dbReference type="InterPro" id="IPR017972">
    <property type="entry name" value="Cyt_P450_CS"/>
</dbReference>
<dbReference type="Proteomes" id="UP000028725">
    <property type="component" value="Unassembled WGS sequence"/>
</dbReference>
<reference evidence="5 6" key="1">
    <citation type="submission" date="2014-04" db="EMBL/GenBank/DDBJ databases">
        <title>Genome assembly of Hyalangium minutum DSM 14724.</title>
        <authorList>
            <person name="Sharma G."/>
            <person name="Subramanian S."/>
        </authorList>
    </citation>
    <scope>NUCLEOTIDE SEQUENCE [LARGE SCALE GENOMIC DNA]</scope>
    <source>
        <strain evidence="5 6">DSM 14724</strain>
    </source>
</reference>
<dbReference type="Pfam" id="PF00067">
    <property type="entry name" value="p450"/>
    <property type="match status" value="1"/>
</dbReference>
<dbReference type="OrthoDB" id="9764248at2"/>
<name>A0A085WIN0_9BACT</name>
<dbReference type="PANTHER" id="PTHR24305:SF166">
    <property type="entry name" value="CYTOCHROME P450 12A4, MITOCHONDRIAL-RELATED"/>
    <property type="match status" value="1"/>
</dbReference>
<gene>
    <name evidence="5" type="ORF">DB31_8026</name>
</gene>
<dbReference type="STRING" id="394096.DB31_8026"/>
<keyword evidence="3 4" id="KW-0408">Iron</keyword>
<dbReference type="GO" id="GO:0020037">
    <property type="term" value="F:heme binding"/>
    <property type="evidence" value="ECO:0007669"/>
    <property type="project" value="InterPro"/>
</dbReference>
<dbReference type="AlphaFoldDB" id="A0A085WIN0"/>
<keyword evidence="6" id="KW-1185">Reference proteome</keyword>
<proteinExistence type="inferred from homology"/>
<evidence type="ECO:0000256" key="3">
    <source>
        <dbReference type="PIRSR" id="PIRSR602401-1"/>
    </source>
</evidence>
<accession>A0A085WIN0</accession>
<dbReference type="RefSeq" id="WP_044190263.1">
    <property type="nucleotide sequence ID" value="NZ_JMCB01000007.1"/>
</dbReference>
<dbReference type="EMBL" id="JMCB01000007">
    <property type="protein sequence ID" value="KFE67543.1"/>
    <property type="molecule type" value="Genomic_DNA"/>
</dbReference>
<evidence type="ECO:0000313" key="6">
    <source>
        <dbReference type="Proteomes" id="UP000028725"/>
    </source>
</evidence>
<dbReference type="PATRIC" id="fig|394096.3.peg.4065"/>
<feature type="binding site" description="axial binding residue" evidence="3">
    <location>
        <position position="404"/>
    </location>
    <ligand>
        <name>heme</name>
        <dbReference type="ChEBI" id="CHEBI:30413"/>
    </ligand>
    <ligandPart>
        <name>Fe</name>
        <dbReference type="ChEBI" id="CHEBI:18248"/>
    </ligandPart>
</feature>
<dbReference type="GO" id="GO:0005506">
    <property type="term" value="F:iron ion binding"/>
    <property type="evidence" value="ECO:0007669"/>
    <property type="project" value="InterPro"/>
</dbReference>
<dbReference type="PROSITE" id="PS00086">
    <property type="entry name" value="CYTOCHROME_P450"/>
    <property type="match status" value="1"/>
</dbReference>
<sequence length="476" mass="51691">MPNLLSRGLFNLFFGSKRKAFEKLPGPTPGVLGTLGDFIGPNPWDVCARYGREYGGVTLIWMGPSPGLVLNDPAVIEEILLTRRLEFEKGNIGTQIRPTVGDTVFIANQGEDWSAKIKVEPMAQPWAAAWLAALVGPLQAAINESVDALLKEPSIDLTPTLRRLTFDGFAVAAIGEKTPDSVFEDFMLLAKGADARLQAKLPLRFVSFPEGFEAAKERFYGYFTERVRRARAALNPSAVDLMSWTLREMPTVSDAWLGHILGTLFYGGVFSTSTTLVGAFHQLQKYPAAEERLAAEAATLAGAPLTFEWLRGAPWSEAVAYEVLRILPAVRIFLRTPAADTELAGVKLPAGSTLMVSNQHLHRDPSHWKDPETFEPSRWLNGGTARDPAGSGYFFPFGRGPRECVGAPFALLFLQTALATIAARVKVHVDSTEPFEEGFFFGVVLPKGVTGRLIARPSQAASLPGSVHPSAAVKTA</sequence>